<dbReference type="EMBL" id="JANAWD010000045">
    <property type="protein sequence ID" value="KAJ3489444.1"/>
    <property type="molecule type" value="Genomic_DNA"/>
</dbReference>
<dbReference type="GO" id="GO:0033192">
    <property type="term" value="F:calmodulin-dependent protein phosphatase activity"/>
    <property type="evidence" value="ECO:0007669"/>
    <property type="project" value="InterPro"/>
</dbReference>
<accession>A0AAD5VDN5</accession>
<protein>
    <submittedName>
        <fullName evidence="2">Uncharacterized protein</fullName>
    </submittedName>
</protein>
<dbReference type="Proteomes" id="UP001212997">
    <property type="component" value="Unassembled WGS sequence"/>
</dbReference>
<gene>
    <name evidence="2" type="ORF">NLI96_g2144</name>
</gene>
<sequence>MQHADAAFIIPMKLLANFWNAMGSFRSLEDTRCKILDLYKNRGAVIKYKDEGITIRQFNSSRHPYWLPKFIDVFTWSLPFVGAKITEMLLAILAICSEEELTEDAGEGGVIGGETGDTTMDAKQVSERREEIKAKVLAVGKINRVFKVLRQESENATELSSPDAPVEGHPPGSWPTGHDGLGVHVNQIRSQIRSFDDARKSDRFNERVPRLPPVDLPHVPAPSMRIHRADDSDPDGSGDLGDMIRKALEDEGFESVIAERLADKIALADRGHSKRPRRD</sequence>
<dbReference type="GO" id="GO:0097720">
    <property type="term" value="P:calcineurin-mediated signaling"/>
    <property type="evidence" value="ECO:0007669"/>
    <property type="project" value="InterPro"/>
</dbReference>
<dbReference type="AlphaFoldDB" id="A0AAD5VDN5"/>
<proteinExistence type="predicted"/>
<name>A0AAD5VDN5_9APHY</name>
<dbReference type="InterPro" id="IPR043360">
    <property type="entry name" value="PP2B"/>
</dbReference>
<dbReference type="SUPFAM" id="SSF56300">
    <property type="entry name" value="Metallo-dependent phosphatases"/>
    <property type="match status" value="1"/>
</dbReference>
<evidence type="ECO:0000313" key="3">
    <source>
        <dbReference type="Proteomes" id="UP001212997"/>
    </source>
</evidence>
<keyword evidence="3" id="KW-1185">Reference proteome</keyword>
<dbReference type="InterPro" id="IPR029052">
    <property type="entry name" value="Metallo-depent_PP-like"/>
</dbReference>
<dbReference type="PANTHER" id="PTHR45673">
    <property type="entry name" value="SERINE/THREONINE-PROTEIN PHOSPHATASE 2B CATALYTIC SUBUNIT 1-RELATED"/>
    <property type="match status" value="1"/>
</dbReference>
<feature type="region of interest" description="Disordered" evidence="1">
    <location>
        <begin position="208"/>
        <end position="242"/>
    </location>
</feature>
<dbReference type="Gene3D" id="3.60.21.10">
    <property type="match status" value="1"/>
</dbReference>
<evidence type="ECO:0000313" key="2">
    <source>
        <dbReference type="EMBL" id="KAJ3489444.1"/>
    </source>
</evidence>
<organism evidence="2 3">
    <name type="scientific">Meripilus lineatus</name>
    <dbReference type="NCBI Taxonomy" id="2056292"/>
    <lineage>
        <taxon>Eukaryota</taxon>
        <taxon>Fungi</taxon>
        <taxon>Dikarya</taxon>
        <taxon>Basidiomycota</taxon>
        <taxon>Agaricomycotina</taxon>
        <taxon>Agaricomycetes</taxon>
        <taxon>Polyporales</taxon>
        <taxon>Meripilaceae</taxon>
        <taxon>Meripilus</taxon>
    </lineage>
</organism>
<evidence type="ECO:0000256" key="1">
    <source>
        <dbReference type="SAM" id="MobiDB-lite"/>
    </source>
</evidence>
<comment type="caution">
    <text evidence="2">The sequence shown here is derived from an EMBL/GenBank/DDBJ whole genome shotgun (WGS) entry which is preliminary data.</text>
</comment>
<reference evidence="2" key="1">
    <citation type="submission" date="2022-07" db="EMBL/GenBank/DDBJ databases">
        <title>Genome Sequence of Physisporinus lineatus.</title>
        <authorList>
            <person name="Buettner E."/>
        </authorList>
    </citation>
    <scope>NUCLEOTIDE SEQUENCE</scope>
    <source>
        <strain evidence="2">VT162</strain>
    </source>
</reference>